<evidence type="ECO:0000259" key="7">
    <source>
        <dbReference type="Pfam" id="PF04542"/>
    </source>
</evidence>
<dbReference type="SUPFAM" id="SSF88946">
    <property type="entry name" value="Sigma2 domain of RNA polymerase sigma factors"/>
    <property type="match status" value="1"/>
</dbReference>
<evidence type="ECO:0000256" key="6">
    <source>
        <dbReference type="SAM" id="MobiDB-lite"/>
    </source>
</evidence>
<dbReference type="Proteomes" id="UP000763557">
    <property type="component" value="Unassembled WGS sequence"/>
</dbReference>
<evidence type="ECO:0000256" key="3">
    <source>
        <dbReference type="ARBA" id="ARBA00023015"/>
    </source>
</evidence>
<dbReference type="NCBIfam" id="TIGR02937">
    <property type="entry name" value="sigma70-ECF"/>
    <property type="match status" value="1"/>
</dbReference>
<proteinExistence type="inferred from homology"/>
<keyword evidence="4" id="KW-0731">Sigma factor</keyword>
<dbReference type="InterPro" id="IPR013325">
    <property type="entry name" value="RNA_pol_sigma_r2"/>
</dbReference>
<dbReference type="InterPro" id="IPR032710">
    <property type="entry name" value="NTF2-like_dom_sf"/>
</dbReference>
<dbReference type="EMBL" id="JAAATY010000013">
    <property type="protein sequence ID" value="NRN67236.1"/>
    <property type="molecule type" value="Genomic_DNA"/>
</dbReference>
<accession>A0ABX2F7A5</accession>
<dbReference type="Pfam" id="PF04542">
    <property type="entry name" value="Sigma70_r2"/>
    <property type="match status" value="1"/>
</dbReference>
<keyword evidence="10" id="KW-1185">Reference proteome</keyword>
<evidence type="ECO:0000256" key="4">
    <source>
        <dbReference type="ARBA" id="ARBA00023082"/>
    </source>
</evidence>
<dbReference type="Gene3D" id="1.10.1740.10">
    <property type="match status" value="1"/>
</dbReference>
<dbReference type="PANTHER" id="PTHR30173:SF43">
    <property type="entry name" value="ECF RNA POLYMERASE SIGMA FACTOR SIGI-RELATED"/>
    <property type="match status" value="1"/>
</dbReference>
<reference evidence="9 10" key="1">
    <citation type="submission" date="2020-01" db="EMBL/GenBank/DDBJ databases">
        <title>Kibdelosporangium persica a novel Actinomycetes from a hot desert in Iran.</title>
        <authorList>
            <person name="Safaei N."/>
            <person name="Zaburannyi N."/>
            <person name="Mueller R."/>
            <person name="Wink J."/>
        </authorList>
    </citation>
    <scope>NUCLEOTIDE SEQUENCE [LARGE SCALE GENOMIC DNA]</scope>
    <source>
        <strain evidence="9 10">4NS15</strain>
    </source>
</reference>
<dbReference type="InterPro" id="IPR013324">
    <property type="entry name" value="RNA_pol_sigma_r3/r4-like"/>
</dbReference>
<name>A0ABX2F7A5_9PSEU</name>
<dbReference type="SUPFAM" id="SSF54427">
    <property type="entry name" value="NTF2-like"/>
    <property type="match status" value="1"/>
</dbReference>
<feature type="domain" description="RNA polymerase sigma factor 70 region 4 type 2" evidence="8">
    <location>
        <begin position="137"/>
        <end position="189"/>
    </location>
</feature>
<dbReference type="SUPFAM" id="SSF88659">
    <property type="entry name" value="Sigma3 and sigma4 domains of RNA polymerase sigma factors"/>
    <property type="match status" value="1"/>
</dbReference>
<evidence type="ECO:0000256" key="2">
    <source>
        <dbReference type="ARBA" id="ARBA00011344"/>
    </source>
</evidence>
<protein>
    <submittedName>
        <fullName evidence="9">ECF RNA polymerase sigma factor SigJ</fullName>
    </submittedName>
</protein>
<keyword evidence="5" id="KW-0804">Transcription</keyword>
<organism evidence="9 10">
    <name type="scientific">Kibdelosporangium persicum</name>
    <dbReference type="NCBI Taxonomy" id="2698649"/>
    <lineage>
        <taxon>Bacteria</taxon>
        <taxon>Bacillati</taxon>
        <taxon>Actinomycetota</taxon>
        <taxon>Actinomycetes</taxon>
        <taxon>Pseudonocardiales</taxon>
        <taxon>Pseudonocardiaceae</taxon>
        <taxon>Kibdelosporangium</taxon>
    </lineage>
</organism>
<dbReference type="InterPro" id="IPR007627">
    <property type="entry name" value="RNA_pol_sigma70_r2"/>
</dbReference>
<evidence type="ECO:0000259" key="8">
    <source>
        <dbReference type="Pfam" id="PF08281"/>
    </source>
</evidence>
<dbReference type="PANTHER" id="PTHR30173">
    <property type="entry name" value="SIGMA 19 FACTOR"/>
    <property type="match status" value="1"/>
</dbReference>
<comment type="similarity">
    <text evidence="1">Belongs to the sigma-70 factor family. ECF subfamily.</text>
</comment>
<evidence type="ECO:0000313" key="10">
    <source>
        <dbReference type="Proteomes" id="UP000763557"/>
    </source>
</evidence>
<dbReference type="InterPro" id="IPR013249">
    <property type="entry name" value="RNA_pol_sigma70_r4_t2"/>
</dbReference>
<dbReference type="InterPro" id="IPR052704">
    <property type="entry name" value="ECF_Sigma-70_Domain"/>
</dbReference>
<sequence>MRRFVGLGKAEATKGAGTTMSTQSEAGDSLSAIMRERRQLINLAYRLLGSLADAEDVVQETYARWYAMSPQQRKAIDSPGAWLTRVASRVCLDLLGSARMRRERYVGQWIPEPVPEPSEWVTADPADRVTLDESVSMAFLVVLESMTPAERVAFVLHDVFRYSFAEVAEIVGRSPAACRQLASSARRRIDASQAPPAPPAKRADIVRGFKEAWETKDINALIGLLDPAVTATGDGGGLVTAAPRPIGGNEHVAQYFIDLARRAPGNMTFLERTVNGQPGLVAQQDGATVAVLAFDIAEDRITRIWAVLNPEKLRPWTAG</sequence>
<evidence type="ECO:0000256" key="5">
    <source>
        <dbReference type="ARBA" id="ARBA00023163"/>
    </source>
</evidence>
<comment type="subunit">
    <text evidence="2">Interacts transiently with the RNA polymerase catalytic core formed by RpoA, RpoB, RpoC and RpoZ (2 alpha, 1 beta, 1 beta' and 1 omega subunit) to form the RNA polymerase holoenzyme that can initiate transcription.</text>
</comment>
<comment type="caution">
    <text evidence="9">The sequence shown here is derived from an EMBL/GenBank/DDBJ whole genome shotgun (WGS) entry which is preliminary data.</text>
</comment>
<dbReference type="Pfam" id="PF08281">
    <property type="entry name" value="Sigma70_r4_2"/>
    <property type="match status" value="1"/>
</dbReference>
<dbReference type="Gene3D" id="1.10.10.10">
    <property type="entry name" value="Winged helix-like DNA-binding domain superfamily/Winged helix DNA-binding domain"/>
    <property type="match status" value="1"/>
</dbReference>
<dbReference type="InterPro" id="IPR036388">
    <property type="entry name" value="WH-like_DNA-bd_sf"/>
</dbReference>
<gene>
    <name evidence="9" type="ORF">GC106_44690</name>
</gene>
<evidence type="ECO:0000256" key="1">
    <source>
        <dbReference type="ARBA" id="ARBA00010641"/>
    </source>
</evidence>
<dbReference type="Gene3D" id="3.10.450.50">
    <property type="match status" value="1"/>
</dbReference>
<dbReference type="NCBIfam" id="NF007214">
    <property type="entry name" value="PRK09636.1"/>
    <property type="match status" value="1"/>
</dbReference>
<dbReference type="InterPro" id="IPR014284">
    <property type="entry name" value="RNA_pol_sigma-70_dom"/>
</dbReference>
<feature type="region of interest" description="Disordered" evidence="6">
    <location>
        <begin position="1"/>
        <end position="23"/>
    </location>
</feature>
<keyword evidence="3" id="KW-0805">Transcription regulation</keyword>
<evidence type="ECO:0000313" key="9">
    <source>
        <dbReference type="EMBL" id="NRN67236.1"/>
    </source>
</evidence>
<feature type="domain" description="RNA polymerase sigma-70 region 2" evidence="7">
    <location>
        <begin position="33"/>
        <end position="98"/>
    </location>
</feature>